<feature type="compositionally biased region" description="Low complexity" evidence="4">
    <location>
        <begin position="7"/>
        <end position="19"/>
    </location>
</feature>
<dbReference type="Pfam" id="PF01263">
    <property type="entry name" value="Aldose_epim"/>
    <property type="match status" value="1"/>
</dbReference>
<dbReference type="SUPFAM" id="SSF52113">
    <property type="entry name" value="BRCT domain"/>
    <property type="match status" value="1"/>
</dbReference>
<feature type="region of interest" description="Disordered" evidence="4">
    <location>
        <begin position="1"/>
        <end position="52"/>
    </location>
</feature>
<dbReference type="PROSITE" id="PS50172">
    <property type="entry name" value="BRCT"/>
    <property type="match status" value="1"/>
</dbReference>
<evidence type="ECO:0000256" key="4">
    <source>
        <dbReference type="SAM" id="MobiDB-lite"/>
    </source>
</evidence>
<dbReference type="SUPFAM" id="SSF74650">
    <property type="entry name" value="Galactose mutarotase-like"/>
    <property type="match status" value="1"/>
</dbReference>
<feature type="domain" description="BRCT" evidence="5">
    <location>
        <begin position="123"/>
        <end position="217"/>
    </location>
</feature>
<dbReference type="GO" id="GO:0030246">
    <property type="term" value="F:carbohydrate binding"/>
    <property type="evidence" value="ECO:0007669"/>
    <property type="project" value="InterPro"/>
</dbReference>
<dbReference type="InterPro" id="IPR008183">
    <property type="entry name" value="Aldose_1/G6P_1-epimerase"/>
</dbReference>
<proteinExistence type="inferred from homology"/>
<sequence>MEGYFPVTKSSVSSSSKTTNQNTKRDDRRYKPYTLSKNASKDASSNKPEEPSTAAITKFLLTTLSDESNPITHSDIGDNETYYFSTATGHQVSEGGSNRRAYHQYCAQKISVQRAEAKGNAPEPKQVLVNVKCYISGYLEDTTDLEMKRIIISAGGKVLPTPSHATHIITSQHMSGSKTEKLLNARSKSRVPHVVKPEWVMDSIEAGKRRPEREFSPPQHASRMRNGPMTTFMTVNGEIFSRMSLYVSPTQMAFKALVLAALVLNAYAGLAPKPADPLAAVTLSSPDGSAKAAFIPFGATATNLWVKDKHGKFRDVLLGYDDHSLYQTQADGHPYFGPVVGRYANRIRNGTFTIPISKNARGPGKKFQIVENEHNGTDTLHGGAVGYDARPWTTVHKSSNSVTFSLIDPSGDQGFPGTVTTFVTYTLENKSTWKISMFATATALTPIMLSGHHYWNLEAYQESEDLDGHFAQFASSKFIATDGNLIPNGKLTPVAGTPMDFNKAKSIGKAIPETAAGEFCGTGCVGFDNAWVYDNNKGKKPIFSVWSVNSGIKLDVTTDQLALQIYSCNGIDNPDLPIPRKADQGGPSKRYINHSCVVIEQESYIDAINNPEFGVNQIHGPLNPYKWEATYAFSVLK</sequence>
<accession>A0AAW0E9C0</accession>
<dbReference type="Gene3D" id="3.40.50.10190">
    <property type="entry name" value="BRCT domain"/>
    <property type="match status" value="1"/>
</dbReference>
<dbReference type="CDD" id="cd09019">
    <property type="entry name" value="galactose_mutarotase_like"/>
    <property type="match status" value="1"/>
</dbReference>
<dbReference type="GO" id="GO:0006006">
    <property type="term" value="P:glucose metabolic process"/>
    <property type="evidence" value="ECO:0007669"/>
    <property type="project" value="TreeGrafter"/>
</dbReference>
<evidence type="ECO:0000256" key="2">
    <source>
        <dbReference type="ARBA" id="ARBA00023235"/>
    </source>
</evidence>
<comment type="caution">
    <text evidence="6">The sequence shown here is derived from an EMBL/GenBank/DDBJ whole genome shotgun (WGS) entry which is preliminary data.</text>
</comment>
<comment type="similarity">
    <text evidence="1">Belongs to the aldose epimerase family.</text>
</comment>
<evidence type="ECO:0000259" key="5">
    <source>
        <dbReference type="PROSITE" id="PS50172"/>
    </source>
</evidence>
<dbReference type="PANTHER" id="PTHR10091">
    <property type="entry name" value="ALDOSE-1-EPIMERASE"/>
    <property type="match status" value="1"/>
</dbReference>
<gene>
    <name evidence="6" type="ORF">R3P38DRAFT_3384026</name>
</gene>
<dbReference type="SMART" id="SM00292">
    <property type="entry name" value="BRCT"/>
    <property type="match status" value="1"/>
</dbReference>
<keyword evidence="7" id="KW-1185">Reference proteome</keyword>
<evidence type="ECO:0000313" key="6">
    <source>
        <dbReference type="EMBL" id="KAK7061932.1"/>
    </source>
</evidence>
<evidence type="ECO:0000313" key="7">
    <source>
        <dbReference type="Proteomes" id="UP001362999"/>
    </source>
</evidence>
<dbReference type="GO" id="GO:0033499">
    <property type="term" value="P:galactose catabolic process via UDP-galactose, Leloir pathway"/>
    <property type="evidence" value="ECO:0007669"/>
    <property type="project" value="TreeGrafter"/>
</dbReference>
<dbReference type="EMBL" id="JAWWNJ010000002">
    <property type="protein sequence ID" value="KAK7061932.1"/>
    <property type="molecule type" value="Genomic_DNA"/>
</dbReference>
<dbReference type="GO" id="GO:0004034">
    <property type="term" value="F:aldose 1-epimerase activity"/>
    <property type="evidence" value="ECO:0007669"/>
    <property type="project" value="TreeGrafter"/>
</dbReference>
<dbReference type="Proteomes" id="UP001362999">
    <property type="component" value="Unassembled WGS sequence"/>
</dbReference>
<evidence type="ECO:0000256" key="1">
    <source>
        <dbReference type="ARBA" id="ARBA00006206"/>
    </source>
</evidence>
<reference evidence="6 7" key="1">
    <citation type="journal article" date="2024" name="J Genomics">
        <title>Draft genome sequencing and assembly of Favolaschia claudopus CIRM-BRFM 2984 isolated from oak limbs.</title>
        <authorList>
            <person name="Navarro D."/>
            <person name="Drula E."/>
            <person name="Chaduli D."/>
            <person name="Cazenave R."/>
            <person name="Ahrendt S."/>
            <person name="Wang J."/>
            <person name="Lipzen A."/>
            <person name="Daum C."/>
            <person name="Barry K."/>
            <person name="Grigoriev I.V."/>
            <person name="Favel A."/>
            <person name="Rosso M.N."/>
            <person name="Martin F."/>
        </authorList>
    </citation>
    <scope>NUCLEOTIDE SEQUENCE [LARGE SCALE GENOMIC DNA]</scope>
    <source>
        <strain evidence="6 7">CIRM-BRFM 2984</strain>
    </source>
</reference>
<feature type="compositionally biased region" description="Low complexity" evidence="4">
    <location>
        <begin position="36"/>
        <end position="46"/>
    </location>
</feature>
<dbReference type="Pfam" id="PF16589">
    <property type="entry name" value="BRCT_2"/>
    <property type="match status" value="1"/>
</dbReference>
<name>A0AAW0E9C0_9AGAR</name>
<dbReference type="InterPro" id="IPR011013">
    <property type="entry name" value="Gal_mutarotase_sf_dom"/>
</dbReference>
<organism evidence="6 7">
    <name type="scientific">Favolaschia claudopus</name>
    <dbReference type="NCBI Taxonomy" id="2862362"/>
    <lineage>
        <taxon>Eukaryota</taxon>
        <taxon>Fungi</taxon>
        <taxon>Dikarya</taxon>
        <taxon>Basidiomycota</taxon>
        <taxon>Agaricomycotina</taxon>
        <taxon>Agaricomycetes</taxon>
        <taxon>Agaricomycetidae</taxon>
        <taxon>Agaricales</taxon>
        <taxon>Marasmiineae</taxon>
        <taxon>Mycenaceae</taxon>
        <taxon>Favolaschia</taxon>
    </lineage>
</organism>
<dbReference type="PANTHER" id="PTHR10091:SF6">
    <property type="entry name" value="1-EPIMERASE, PUTATIVE (AFU_ORTHOLOGUE AFUA_3G13240)-RELATED"/>
    <property type="match status" value="1"/>
</dbReference>
<dbReference type="InterPro" id="IPR001357">
    <property type="entry name" value="BRCT_dom"/>
</dbReference>
<keyword evidence="3" id="KW-0119">Carbohydrate metabolism</keyword>
<evidence type="ECO:0000256" key="3">
    <source>
        <dbReference type="ARBA" id="ARBA00023277"/>
    </source>
</evidence>
<keyword evidence="2" id="KW-0413">Isomerase</keyword>
<dbReference type="AlphaFoldDB" id="A0AAW0E9C0"/>
<protein>
    <submittedName>
        <fullName evidence="6">Galactose mutarotase-like protein</fullName>
    </submittedName>
</protein>
<dbReference type="Gene3D" id="2.70.98.10">
    <property type="match status" value="1"/>
</dbReference>
<dbReference type="InterPro" id="IPR036420">
    <property type="entry name" value="BRCT_dom_sf"/>
</dbReference>
<dbReference type="InterPro" id="IPR014718">
    <property type="entry name" value="GH-type_carb-bd"/>
</dbReference>
<dbReference type="InterPro" id="IPR047215">
    <property type="entry name" value="Galactose_mutarotase-like"/>
</dbReference>
<feature type="region of interest" description="Disordered" evidence="4">
    <location>
        <begin position="208"/>
        <end position="228"/>
    </location>
</feature>